<comment type="cofactor">
    <cofactor evidence="1">
        <name>a divalent metal cation</name>
        <dbReference type="ChEBI" id="CHEBI:60240"/>
    </cofactor>
</comment>
<dbReference type="Pfam" id="PF00370">
    <property type="entry name" value="FGGY_N"/>
    <property type="match status" value="1"/>
</dbReference>
<name>S8E9L8_9LAMI</name>
<dbReference type="FunFam" id="3.30.420.40:FF:000180">
    <property type="entry name" value="D-ribulose kinase isoform X1"/>
    <property type="match status" value="1"/>
</dbReference>
<feature type="non-terminal residue" evidence="12">
    <location>
        <position position="1"/>
    </location>
</feature>
<proteinExistence type="inferred from homology"/>
<dbReference type="EMBL" id="AUSU01002243">
    <property type="protein sequence ID" value="EPS69192.1"/>
    <property type="molecule type" value="Genomic_DNA"/>
</dbReference>
<dbReference type="InterPro" id="IPR043129">
    <property type="entry name" value="ATPase_NBD"/>
</dbReference>
<dbReference type="InterPro" id="IPR018484">
    <property type="entry name" value="FGGY_N"/>
</dbReference>
<feature type="domain" description="Carbohydrate kinase FGGY N-terminal" evidence="10">
    <location>
        <begin position="3"/>
        <end position="232"/>
    </location>
</feature>
<evidence type="ECO:0000256" key="8">
    <source>
        <dbReference type="ARBA" id="ARBA00066370"/>
    </source>
</evidence>
<dbReference type="EC" id="2.7.1.47" evidence="8"/>
<dbReference type="InterPro" id="IPR018485">
    <property type="entry name" value="FGGY_C"/>
</dbReference>
<evidence type="ECO:0000256" key="3">
    <source>
        <dbReference type="ARBA" id="ARBA00022679"/>
    </source>
</evidence>
<evidence type="ECO:0000259" key="11">
    <source>
        <dbReference type="Pfam" id="PF02782"/>
    </source>
</evidence>
<evidence type="ECO:0000256" key="6">
    <source>
        <dbReference type="ARBA" id="ARBA00022840"/>
    </source>
</evidence>
<dbReference type="GO" id="GO:0005997">
    <property type="term" value="P:xylulose metabolic process"/>
    <property type="evidence" value="ECO:0007669"/>
    <property type="project" value="TreeGrafter"/>
</dbReference>
<dbReference type="GO" id="GO:0019150">
    <property type="term" value="F:D-ribulokinase activity"/>
    <property type="evidence" value="ECO:0007669"/>
    <property type="project" value="UniProtKB-EC"/>
</dbReference>
<evidence type="ECO:0000256" key="2">
    <source>
        <dbReference type="ARBA" id="ARBA00009156"/>
    </source>
</evidence>
<comment type="similarity">
    <text evidence="2">Belongs to the FGGY kinase family.</text>
</comment>
<dbReference type="OrthoDB" id="10262702at2759"/>
<dbReference type="GO" id="GO:0005524">
    <property type="term" value="F:ATP binding"/>
    <property type="evidence" value="ECO:0007669"/>
    <property type="project" value="UniProtKB-KW"/>
</dbReference>
<sequence>EKLYLGMDFGTSGARFALVDEEGKLHAEGTREYPLFKIKETVDWISSWRTTLFKLLEDIPITLRRSVVSISIDGTSATALIVDSKTGEPLCEAFLYNRSFPESLPAVRAISPDNHTVCSSSSTLCKLVYWWNSFYTPKFEPLLLHQADWLLWLLHGRLGLSDYNNALKLGYDPETESYPPWLHSQPYSRLLPHVQAPGSVIGTLRDSIRIPYGFPEDCVVCTGTTDSIAAFLAARANQPGKAVTSLGSTLAIKLLSTNRVDDARFGIYSHRLDEEWLVGGASNAGGSCLRKFFTDDQLQKLSDEIDPAIESPLDYYPLLETGERFPVSDPNVEPRLAPRPDSDVEFLHGILESIARIEGKGYELLKELGATPADEVFTAGGGSRNEKWMRIRERVLGLPVRRSLHTEAAYGAALLALKAVSKSN</sequence>
<dbReference type="PANTHER" id="PTHR10196">
    <property type="entry name" value="SUGAR KINASE"/>
    <property type="match status" value="1"/>
</dbReference>
<comment type="catalytic activity">
    <reaction evidence="7">
        <text>D-ribulose + ATP = D-ribulose 5-phosphate + ADP + H(+)</text>
        <dbReference type="Rhea" id="RHEA:17601"/>
        <dbReference type="ChEBI" id="CHEBI:15378"/>
        <dbReference type="ChEBI" id="CHEBI:17173"/>
        <dbReference type="ChEBI" id="CHEBI:30616"/>
        <dbReference type="ChEBI" id="CHEBI:58121"/>
        <dbReference type="ChEBI" id="CHEBI:456216"/>
        <dbReference type="EC" id="2.7.1.47"/>
    </reaction>
</comment>
<dbReference type="AlphaFoldDB" id="S8E9L8"/>
<keyword evidence="13" id="KW-1185">Reference proteome</keyword>
<evidence type="ECO:0000259" key="10">
    <source>
        <dbReference type="Pfam" id="PF00370"/>
    </source>
</evidence>
<keyword evidence="3" id="KW-0808">Transferase</keyword>
<dbReference type="Proteomes" id="UP000015453">
    <property type="component" value="Unassembled WGS sequence"/>
</dbReference>
<evidence type="ECO:0000256" key="9">
    <source>
        <dbReference type="ARBA" id="ARBA00072590"/>
    </source>
</evidence>
<keyword evidence="5" id="KW-0418">Kinase</keyword>
<keyword evidence="4" id="KW-0547">Nucleotide-binding</keyword>
<evidence type="ECO:0000313" key="12">
    <source>
        <dbReference type="EMBL" id="EPS69192.1"/>
    </source>
</evidence>
<dbReference type="FunFam" id="3.30.420.40:FF:000220">
    <property type="entry name" value="D-ribulose kinase"/>
    <property type="match status" value="1"/>
</dbReference>
<keyword evidence="6" id="KW-0067">ATP-binding</keyword>
<feature type="domain" description="Carbohydrate kinase FGGY C-terminal" evidence="11">
    <location>
        <begin position="274"/>
        <end position="419"/>
    </location>
</feature>
<dbReference type="GO" id="GO:0004856">
    <property type="term" value="F:D-xylulokinase activity"/>
    <property type="evidence" value="ECO:0007669"/>
    <property type="project" value="TreeGrafter"/>
</dbReference>
<evidence type="ECO:0000256" key="1">
    <source>
        <dbReference type="ARBA" id="ARBA00001968"/>
    </source>
</evidence>
<reference evidence="12 13" key="1">
    <citation type="journal article" date="2013" name="BMC Genomics">
        <title>The miniature genome of a carnivorous plant Genlisea aurea contains a low number of genes and short non-coding sequences.</title>
        <authorList>
            <person name="Leushkin E.V."/>
            <person name="Sutormin R.A."/>
            <person name="Nabieva E.R."/>
            <person name="Penin A.A."/>
            <person name="Kondrashov A.S."/>
            <person name="Logacheva M.D."/>
        </authorList>
    </citation>
    <scope>NUCLEOTIDE SEQUENCE [LARGE SCALE GENOMIC DNA]</scope>
</reference>
<feature type="non-terminal residue" evidence="12">
    <location>
        <position position="424"/>
    </location>
</feature>
<evidence type="ECO:0000256" key="4">
    <source>
        <dbReference type="ARBA" id="ARBA00022741"/>
    </source>
</evidence>
<dbReference type="PANTHER" id="PTHR10196:SF80">
    <property type="entry name" value="D-RIBULOSE KINASE"/>
    <property type="match status" value="1"/>
</dbReference>
<evidence type="ECO:0000256" key="7">
    <source>
        <dbReference type="ARBA" id="ARBA00051146"/>
    </source>
</evidence>
<organism evidence="12 13">
    <name type="scientific">Genlisea aurea</name>
    <dbReference type="NCBI Taxonomy" id="192259"/>
    <lineage>
        <taxon>Eukaryota</taxon>
        <taxon>Viridiplantae</taxon>
        <taxon>Streptophyta</taxon>
        <taxon>Embryophyta</taxon>
        <taxon>Tracheophyta</taxon>
        <taxon>Spermatophyta</taxon>
        <taxon>Magnoliopsida</taxon>
        <taxon>eudicotyledons</taxon>
        <taxon>Gunneridae</taxon>
        <taxon>Pentapetalae</taxon>
        <taxon>asterids</taxon>
        <taxon>lamiids</taxon>
        <taxon>Lamiales</taxon>
        <taxon>Lentibulariaceae</taxon>
        <taxon>Genlisea</taxon>
    </lineage>
</organism>
<dbReference type="GO" id="GO:0005829">
    <property type="term" value="C:cytosol"/>
    <property type="evidence" value="ECO:0007669"/>
    <property type="project" value="TreeGrafter"/>
</dbReference>
<protein>
    <recommendedName>
        <fullName evidence="9">D-ribulose kinase</fullName>
        <ecNumber evidence="8">2.7.1.47</ecNumber>
    </recommendedName>
</protein>
<evidence type="ECO:0000256" key="5">
    <source>
        <dbReference type="ARBA" id="ARBA00022777"/>
    </source>
</evidence>
<accession>S8E9L8</accession>
<comment type="caution">
    <text evidence="12">The sequence shown here is derived from an EMBL/GenBank/DDBJ whole genome shotgun (WGS) entry which is preliminary data.</text>
</comment>
<dbReference type="SUPFAM" id="SSF53067">
    <property type="entry name" value="Actin-like ATPase domain"/>
    <property type="match status" value="2"/>
</dbReference>
<evidence type="ECO:0000313" key="13">
    <source>
        <dbReference type="Proteomes" id="UP000015453"/>
    </source>
</evidence>
<gene>
    <name evidence="12" type="ORF">M569_05575</name>
</gene>
<dbReference type="Gene3D" id="3.30.420.40">
    <property type="match status" value="2"/>
</dbReference>
<dbReference type="Pfam" id="PF02782">
    <property type="entry name" value="FGGY_C"/>
    <property type="match status" value="1"/>
</dbReference>
<dbReference type="CDD" id="cd07783">
    <property type="entry name" value="ASKHA_NBD_FGGY_SePSK_AtXK1-like"/>
    <property type="match status" value="1"/>
</dbReference>